<feature type="non-terminal residue" evidence="13">
    <location>
        <position position="1596"/>
    </location>
</feature>
<comment type="caution">
    <text evidence="13">The sequence shown here is derived from an EMBL/GenBank/DDBJ whole genome shotgun (WGS) entry which is preliminary data.</text>
</comment>
<evidence type="ECO:0000256" key="5">
    <source>
        <dbReference type="ARBA" id="ARBA00023157"/>
    </source>
</evidence>
<dbReference type="PROSITE" id="PS50184">
    <property type="entry name" value="VWFC_2"/>
    <property type="match status" value="5"/>
</dbReference>
<gene>
    <name evidence="13" type="ORF">QTP70_027389</name>
</gene>
<evidence type="ECO:0000256" key="3">
    <source>
        <dbReference type="ARBA" id="ARBA00022729"/>
    </source>
</evidence>
<evidence type="ECO:0000259" key="12">
    <source>
        <dbReference type="PROSITE" id="PS51323"/>
    </source>
</evidence>
<evidence type="ECO:0000256" key="2">
    <source>
        <dbReference type="ARBA" id="ARBA00012180"/>
    </source>
</evidence>
<dbReference type="Gene3D" id="2.10.22.10">
    <property type="entry name" value="Antistasin, domain 1"/>
    <property type="match status" value="4"/>
</dbReference>
<keyword evidence="5" id="KW-1015">Disulfide bond</keyword>
<evidence type="ECO:0000256" key="8">
    <source>
        <dbReference type="SAM" id="Phobius"/>
    </source>
</evidence>
<dbReference type="InterPro" id="IPR000867">
    <property type="entry name" value="IGFBP-like"/>
</dbReference>
<keyword evidence="4" id="KW-0677">Repeat</keyword>
<dbReference type="Pfam" id="PF00093">
    <property type="entry name" value="VWC"/>
    <property type="match status" value="1"/>
</dbReference>
<dbReference type="PANTHER" id="PTHR46439:SF1">
    <property type="entry name" value="CYSTEINE-RICH MOTOR NEURON 1 PROTEIN"/>
    <property type="match status" value="1"/>
</dbReference>
<dbReference type="SMART" id="SM00214">
    <property type="entry name" value="VWC"/>
    <property type="match status" value="5"/>
</dbReference>
<feature type="domain" description="Antistasin-like" evidence="11">
    <location>
        <begin position="1163"/>
        <end position="1188"/>
    </location>
</feature>
<evidence type="ECO:0000259" key="9">
    <source>
        <dbReference type="PROSITE" id="PS50184"/>
    </source>
</evidence>
<dbReference type="Pfam" id="PF00078">
    <property type="entry name" value="RVT_1"/>
    <property type="match status" value="1"/>
</dbReference>
<dbReference type="InterPro" id="IPR036691">
    <property type="entry name" value="Endo/exonu/phosph_ase_sf"/>
</dbReference>
<keyword evidence="3" id="KW-0732">Signal</keyword>
<keyword evidence="8" id="KW-0812">Transmembrane</keyword>
<reference evidence="13" key="1">
    <citation type="submission" date="2023-06" db="EMBL/GenBank/DDBJ databases">
        <title>Male Hemibagrus guttatus genome.</title>
        <authorList>
            <person name="Bian C."/>
        </authorList>
    </citation>
    <scope>NUCLEOTIDE SEQUENCE</scope>
    <source>
        <strain evidence="13">Male_cb2023</strain>
        <tissue evidence="13">Muscle</tissue>
    </source>
</reference>
<dbReference type="PROSITE" id="PS51323">
    <property type="entry name" value="IGFBP_N_2"/>
    <property type="match status" value="1"/>
</dbReference>
<evidence type="ECO:0000313" key="14">
    <source>
        <dbReference type="Proteomes" id="UP001274896"/>
    </source>
</evidence>
<evidence type="ECO:0000259" key="10">
    <source>
        <dbReference type="PROSITE" id="PS50878"/>
    </source>
</evidence>
<dbReference type="EMBL" id="JAUCMX010000008">
    <property type="protein sequence ID" value="KAK3538035.1"/>
    <property type="molecule type" value="Genomic_DNA"/>
</dbReference>
<dbReference type="GO" id="GO:0005886">
    <property type="term" value="C:plasma membrane"/>
    <property type="evidence" value="ECO:0007669"/>
    <property type="project" value="TreeGrafter"/>
</dbReference>
<feature type="domain" description="Reverse transcriptase" evidence="10">
    <location>
        <begin position="479"/>
        <end position="723"/>
    </location>
</feature>
<feature type="coiled-coil region" evidence="6">
    <location>
        <begin position="454"/>
        <end position="488"/>
    </location>
</feature>
<feature type="transmembrane region" description="Helical" evidence="8">
    <location>
        <begin position="1500"/>
        <end position="1521"/>
    </location>
</feature>
<keyword evidence="8" id="KW-0472">Membrane</keyword>
<dbReference type="SUPFAM" id="SSF56672">
    <property type="entry name" value="DNA/RNA polymerases"/>
    <property type="match status" value="1"/>
</dbReference>
<dbReference type="Proteomes" id="UP001274896">
    <property type="component" value="Unassembled WGS sequence"/>
</dbReference>
<dbReference type="PANTHER" id="PTHR46439">
    <property type="entry name" value="CYSTEINE-RICH MOTOR NEURON 1 PROTEIN"/>
    <property type="match status" value="1"/>
</dbReference>
<evidence type="ECO:0000259" key="11">
    <source>
        <dbReference type="PROSITE" id="PS51252"/>
    </source>
</evidence>
<dbReference type="SUPFAM" id="SSF56219">
    <property type="entry name" value="DNase I-like"/>
    <property type="match status" value="1"/>
</dbReference>
<feature type="domain" description="VWFC" evidence="9">
    <location>
        <begin position="1233"/>
        <end position="1290"/>
    </location>
</feature>
<accession>A0AAE0R0I6</accession>
<dbReference type="InterPro" id="IPR009030">
    <property type="entry name" value="Growth_fac_rcpt_cys_sf"/>
</dbReference>
<name>A0AAE0R0I6_9TELE</name>
<evidence type="ECO:0000256" key="7">
    <source>
        <dbReference type="SAM" id="MobiDB-lite"/>
    </source>
</evidence>
<dbReference type="GO" id="GO:0004867">
    <property type="term" value="F:serine-type endopeptidase inhibitor activity"/>
    <property type="evidence" value="ECO:0007669"/>
    <property type="project" value="InterPro"/>
</dbReference>
<proteinExistence type="inferred from homology"/>
<dbReference type="PROSITE" id="PS00222">
    <property type="entry name" value="IGFBP_N_1"/>
    <property type="match status" value="1"/>
</dbReference>
<comment type="similarity">
    <text evidence="1">Belongs to the beta type-B retroviral polymerase family. HERV class-II K(HML-2) pol subfamily.</text>
</comment>
<evidence type="ECO:0000256" key="1">
    <source>
        <dbReference type="ARBA" id="ARBA00010879"/>
    </source>
</evidence>
<dbReference type="Gene3D" id="6.20.200.20">
    <property type="match status" value="5"/>
</dbReference>
<dbReference type="InterPro" id="IPR000477">
    <property type="entry name" value="RT_dom"/>
</dbReference>
<organism evidence="13 14">
    <name type="scientific">Hemibagrus guttatus</name>
    <dbReference type="NCBI Taxonomy" id="175788"/>
    <lineage>
        <taxon>Eukaryota</taxon>
        <taxon>Metazoa</taxon>
        <taxon>Chordata</taxon>
        <taxon>Craniata</taxon>
        <taxon>Vertebrata</taxon>
        <taxon>Euteleostomi</taxon>
        <taxon>Actinopterygii</taxon>
        <taxon>Neopterygii</taxon>
        <taxon>Teleostei</taxon>
        <taxon>Ostariophysi</taxon>
        <taxon>Siluriformes</taxon>
        <taxon>Bagridae</taxon>
        <taxon>Hemibagrus</taxon>
    </lineage>
</organism>
<dbReference type="InterPro" id="IPR011061">
    <property type="entry name" value="Hirudin/antistatin"/>
</dbReference>
<keyword evidence="8" id="KW-1133">Transmembrane helix</keyword>
<dbReference type="PROSITE" id="PS51252">
    <property type="entry name" value="ANTISTASIN"/>
    <property type="match status" value="4"/>
</dbReference>
<dbReference type="Pfam" id="PF00219">
    <property type="entry name" value="IGFBP"/>
    <property type="match status" value="1"/>
</dbReference>
<feature type="domain" description="VWFC" evidence="9">
    <location>
        <begin position="958"/>
        <end position="1015"/>
    </location>
</feature>
<keyword evidence="6" id="KW-0175">Coiled coil</keyword>
<dbReference type="SMART" id="SM00121">
    <property type="entry name" value="IB"/>
    <property type="match status" value="1"/>
</dbReference>
<dbReference type="InterPro" id="IPR017891">
    <property type="entry name" value="Insulin_GF-bd_Cys-rich_CS"/>
</dbReference>
<dbReference type="CDD" id="cd09076">
    <property type="entry name" value="L1-EN"/>
    <property type="match status" value="1"/>
</dbReference>
<dbReference type="GO" id="GO:0005576">
    <property type="term" value="C:extracellular region"/>
    <property type="evidence" value="ECO:0007669"/>
    <property type="project" value="InterPro"/>
</dbReference>
<dbReference type="InterPro" id="IPR004094">
    <property type="entry name" value="Antistasin-like"/>
</dbReference>
<feature type="region of interest" description="Disordered" evidence="7">
    <location>
        <begin position="1557"/>
        <end position="1582"/>
    </location>
</feature>
<dbReference type="Gene3D" id="3.60.10.10">
    <property type="entry name" value="Endonuclease/exonuclease/phosphatase"/>
    <property type="match status" value="1"/>
</dbReference>
<dbReference type="InterPro" id="IPR043502">
    <property type="entry name" value="DNA/RNA_pol_sf"/>
</dbReference>
<dbReference type="Gene3D" id="3.30.70.270">
    <property type="match status" value="1"/>
</dbReference>
<dbReference type="InterPro" id="IPR005135">
    <property type="entry name" value="Endo/exonuclease/phosphatase"/>
</dbReference>
<keyword evidence="14" id="KW-1185">Reference proteome</keyword>
<dbReference type="SUPFAM" id="SSF57603">
    <property type="entry name" value="FnI-like domain"/>
    <property type="match status" value="5"/>
</dbReference>
<dbReference type="PROSITE" id="PS01208">
    <property type="entry name" value="VWFC_1"/>
    <property type="match status" value="4"/>
</dbReference>
<feature type="domain" description="Antistasin-like" evidence="11">
    <location>
        <begin position="1130"/>
        <end position="1157"/>
    </location>
</feature>
<feature type="domain" description="Antistasin-like" evidence="11">
    <location>
        <begin position="1191"/>
        <end position="1216"/>
    </location>
</feature>
<dbReference type="Pfam" id="PF23334">
    <property type="entry name" value="VWC2L_2nd"/>
    <property type="match status" value="4"/>
</dbReference>
<feature type="domain" description="Antistasin-like" evidence="11">
    <location>
        <begin position="1095"/>
        <end position="1124"/>
    </location>
</feature>
<feature type="domain" description="VWFC" evidence="9">
    <location>
        <begin position="1304"/>
        <end position="1362"/>
    </location>
</feature>
<feature type="domain" description="VWFC" evidence="9">
    <location>
        <begin position="1027"/>
        <end position="1083"/>
    </location>
</feature>
<dbReference type="PROSITE" id="PS50878">
    <property type="entry name" value="RT_POL"/>
    <property type="match status" value="1"/>
</dbReference>
<dbReference type="GO" id="GO:0004523">
    <property type="term" value="F:RNA-DNA hybrid ribonuclease activity"/>
    <property type="evidence" value="ECO:0007669"/>
    <property type="project" value="UniProtKB-EC"/>
</dbReference>
<dbReference type="Pfam" id="PF02822">
    <property type="entry name" value="Antistasin"/>
    <property type="match status" value="3"/>
</dbReference>
<dbReference type="SUPFAM" id="SSF57262">
    <property type="entry name" value="Leech antihemostatic proteins"/>
    <property type="match status" value="2"/>
</dbReference>
<dbReference type="EC" id="3.1.26.4" evidence="2"/>
<protein>
    <recommendedName>
        <fullName evidence="2">ribonuclease H</fullName>
        <ecNumber evidence="2">3.1.26.4</ecNumber>
    </recommendedName>
</protein>
<feature type="domain" description="IGFBP N-terminal" evidence="12">
    <location>
        <begin position="61"/>
        <end position="142"/>
    </location>
</feature>
<sequence>EGWEFHEKVVLGYSVSVVPDSDSFLISGFFLTAVHAWALVSMRSDSVLALLNFCVLLRASAGQVCAPCTTRACPPVTAQGCEEGRVLARDPCGCCDQCARLEVEVCGGENWQLGFCAPGLTCTALNHTGAITIPDKGVCKGECIKIGFGTTKARLHERERRDKCMEKFVGPSNPAYIFSGCNLTTTGCNCASQSCYTHFTYANHSQCQLPAGKGRELADVMERRKVDILCVQETRWKGSKARSIGAGFKLFYYGVDSKRNGVGVVLKEEFVRNVLEVKRVSDRVMSLKLEFEGVMLNVVSGYAPQVGCELEEKERFWSELDEVMESIPTGERVVIGADFNGHVGEGNTGDEEVMGKFGVKERNLEGQMVVDFAKRMDMAVVNTYFQKREEHRVTYKSGGRRTQVVLPDDWETTAEVIRETGRKVLGVSSGRRKEDKETWWWNEEVQDSIQRKRLAKKKWDMDRTEENRQEYKELQRRVKREVSKAKQKAYEELYTRLDTREGEKDLYRLARQRDRDGKDVQQKVDKIRKDEVRKALKRMKSGKAVGPDDIPVEVWKCLGEAAVEFLANLFNRVLENLEKAYDRVPREELWYCMRKSGVAEKYVRVVQDMYERSRTVVRCAVGQTEEFNVEVGLHQGSALSPFLFAMVMDQLSEEVRQESPWTMMFADDIVICSESREQVEENLERWRFALERRGMKVSRIQSNGECGKEVKKRVQAGWNGWRKVLGVLCDRKISARIKGKVYRTVVRPAMLYGLETVSLRKRQESELEVAELKMLRFSLGVTRLDRIRNEYIRGTAHVGRLGDKIREARLRWFGHVQRRDSEYIGRRMLDMGLPGRRQRGRPKRRYMDVINEDMKLVGARVEDAEDRDRWREMIRLELKCAGITCPTLAVPECPSDSVLTHSYTPPSGCCLTVPPKCTCTQCPTQPECPSGHKAVIVSEATGAPGNCCDSYKCEKVSPKCVYNGTEFAVDEVYRLDSCWLCQCRGGISFCSKTECAELECDNFYIPEGECCPVCTGVELLSADSTKAICWQNHKLRQHEEQWKEDDCTFCQCVDGETHCTAMVCKQSCHNPVKIPGECCPFCEEPSYETVSPLLCPPLENCSLSGHECPFGFEQDHNGCLLCQCLTNNSCPKLSSYCNEQCPMGYKKDDYGCELCECSTPSECRPLTCRKTCPYGYVRNKHGCEMCRCIKCPPFTCDKQCSDGYKQNRKGCNVCLCKESERGVSTTASPPVSSHCLTANGQQFEEGESWHDGCRDCYCHAGHEMCVLISCPAPSCTNPVLRSHQCCPSCEEELGSGRPEGMDMVVCQAPGDELYVEGDTWNLDECTRCTCRQGRVLCDTEVCPPALCQTPTRTKGTCCLSCHEENPNFLPVNNSQREYCTSSDGDILLAGDSWKPNACTSCICNNGTIQCFSQRCPAAKCKVPVLRKGQCCPQCLDITTTLVPVMATTTIKPTSKTDDTVATTASDVWTTVHAVVPVTDGRSWSEDIPADMEMSLIYQSAAWILAALLMSIVIFFIVAFLINKKKNCIQMSCYDAPKKTVILKKHVNMSSAVYAEPSKENKPQSVKNDCGMTFSPSASSPYGERISIPRAKLSNGH</sequence>
<dbReference type="InterPro" id="IPR001007">
    <property type="entry name" value="VWF_dom"/>
</dbReference>
<evidence type="ECO:0000256" key="4">
    <source>
        <dbReference type="ARBA" id="ARBA00022737"/>
    </source>
</evidence>
<feature type="domain" description="VWFC" evidence="9">
    <location>
        <begin position="1377"/>
        <end position="1435"/>
    </location>
</feature>
<evidence type="ECO:0000256" key="6">
    <source>
        <dbReference type="SAM" id="Coils"/>
    </source>
</evidence>
<dbReference type="Pfam" id="PF03372">
    <property type="entry name" value="Exo_endo_phos"/>
    <property type="match status" value="1"/>
</dbReference>
<dbReference type="InterPro" id="IPR052624">
    <property type="entry name" value="CRIM1"/>
</dbReference>
<dbReference type="InterPro" id="IPR043128">
    <property type="entry name" value="Rev_trsase/Diguanyl_cyclase"/>
</dbReference>
<dbReference type="SUPFAM" id="SSF57184">
    <property type="entry name" value="Growth factor receptor domain"/>
    <property type="match status" value="1"/>
</dbReference>
<evidence type="ECO:0000313" key="13">
    <source>
        <dbReference type="EMBL" id="KAK3538035.1"/>
    </source>
</evidence>
<feature type="non-terminal residue" evidence="13">
    <location>
        <position position="1"/>
    </location>
</feature>